<sequence length="105" mass="11160">MAQGIGVLTGFILFGLGVALLFVQGPKGRRRLQREAREMNTTPEAVLSIKNEIDKPSGKKLGKQLLLGAGVTFGIGLLLGLAALFWWLSALLLLAGFTLLLVGSQ</sequence>
<keyword evidence="1" id="KW-1133">Transmembrane helix</keyword>
<reference evidence="2 3" key="1">
    <citation type="submission" date="2020-05" db="EMBL/GenBank/DDBJ databases">
        <title>Hymenobacter terrestris sp. nov. and Hymenobacter lapidiphilus sp. nov., isolated from regoliths in Antarctica.</title>
        <authorList>
            <person name="Sedlacek I."/>
            <person name="Pantucek R."/>
            <person name="Zeman M."/>
            <person name="Holochova P."/>
            <person name="Kralova S."/>
            <person name="Stankova E."/>
            <person name="Sedo O."/>
            <person name="Micenkova L."/>
            <person name="Svec P."/>
            <person name="Gupta V."/>
            <person name="Sood U."/>
            <person name="Korpole U.S."/>
            <person name="Lal R."/>
        </authorList>
    </citation>
    <scope>NUCLEOTIDE SEQUENCE [LARGE SCALE GENOMIC DNA]</scope>
    <source>
        <strain evidence="2 3">P5342</strain>
    </source>
</reference>
<name>A0A7Y7PL89_9BACT</name>
<dbReference type="RefSeq" id="WP_176906589.1">
    <property type="nucleotide sequence ID" value="NZ_JABKAU010000002.1"/>
</dbReference>
<feature type="transmembrane region" description="Helical" evidence="1">
    <location>
        <begin position="65"/>
        <end position="88"/>
    </location>
</feature>
<gene>
    <name evidence="2" type="ORF">HW554_01550</name>
</gene>
<proteinExistence type="predicted"/>
<keyword evidence="1" id="KW-0812">Transmembrane</keyword>
<feature type="transmembrane region" description="Helical" evidence="1">
    <location>
        <begin position="6"/>
        <end position="23"/>
    </location>
</feature>
<dbReference type="AlphaFoldDB" id="A0A7Y7PL89"/>
<keyword evidence="1" id="KW-0472">Membrane</keyword>
<evidence type="ECO:0000256" key="1">
    <source>
        <dbReference type="SAM" id="Phobius"/>
    </source>
</evidence>
<protein>
    <submittedName>
        <fullName evidence="2">Uncharacterized protein</fullName>
    </submittedName>
</protein>
<dbReference type="Proteomes" id="UP000565521">
    <property type="component" value="Unassembled WGS sequence"/>
</dbReference>
<comment type="caution">
    <text evidence="2">The sequence shown here is derived from an EMBL/GenBank/DDBJ whole genome shotgun (WGS) entry which is preliminary data.</text>
</comment>
<keyword evidence="3" id="KW-1185">Reference proteome</keyword>
<accession>A0A7Y7PL89</accession>
<dbReference type="EMBL" id="JABKAU010000002">
    <property type="protein sequence ID" value="NVO29876.1"/>
    <property type="molecule type" value="Genomic_DNA"/>
</dbReference>
<evidence type="ECO:0000313" key="3">
    <source>
        <dbReference type="Proteomes" id="UP000565521"/>
    </source>
</evidence>
<organism evidence="2 3">
    <name type="scientific">Hymenobacter lapidiphilus</name>
    <dbReference type="NCBI Taxonomy" id="2608003"/>
    <lineage>
        <taxon>Bacteria</taxon>
        <taxon>Pseudomonadati</taxon>
        <taxon>Bacteroidota</taxon>
        <taxon>Cytophagia</taxon>
        <taxon>Cytophagales</taxon>
        <taxon>Hymenobacteraceae</taxon>
        <taxon>Hymenobacter</taxon>
    </lineage>
</organism>
<evidence type="ECO:0000313" key="2">
    <source>
        <dbReference type="EMBL" id="NVO29876.1"/>
    </source>
</evidence>